<sequence>MAKQSITNPRKAASQERSKMTVEAILDATARVLVREGYARTSTNRIAAVAGVSIGSLYQYFPNKESLVAALVARHNREILALLENAMQECASDDLNNAMRELIRAMIAAHRVDPELHRILKEEVPRIGKLAEVEAIRKDTLHLVRYYLEQCKKDIQLKDLDTAAFICVTTVETLTHAIVLNDCGHSLSDEADIVEHITRMIAGYLGTAPLPIRAILKEAA</sequence>
<dbReference type="InterPro" id="IPR023772">
    <property type="entry name" value="DNA-bd_HTH_TetR-type_CS"/>
</dbReference>
<dbReference type="PRINTS" id="PR00455">
    <property type="entry name" value="HTHTETR"/>
</dbReference>
<comment type="caution">
    <text evidence="4">The sequence shown here is derived from an EMBL/GenBank/DDBJ whole genome shotgun (WGS) entry which is preliminary data.</text>
</comment>
<dbReference type="SUPFAM" id="SSF46689">
    <property type="entry name" value="Homeodomain-like"/>
    <property type="match status" value="1"/>
</dbReference>
<reference evidence="4 5" key="1">
    <citation type="submission" date="2016-10" db="EMBL/GenBank/DDBJ databases">
        <title>The Draft Genome Sequence of the Potato Rhizosphere Bacteria Ochrobactrum sp. IPA7.2.</title>
        <authorList>
            <person name="Gogoleva N.E."/>
            <person name="Khlopko Y.A."/>
            <person name="Burygin G.L."/>
            <person name="Plotnikov A.O."/>
        </authorList>
    </citation>
    <scope>NUCLEOTIDE SEQUENCE [LARGE SCALE GENOMIC DNA]</scope>
    <source>
        <strain evidence="4 5">IPA7.2</strain>
    </source>
</reference>
<dbReference type="PROSITE" id="PS50977">
    <property type="entry name" value="HTH_TETR_2"/>
    <property type="match status" value="1"/>
</dbReference>
<dbReference type="EMBL" id="MOEC01000005">
    <property type="protein sequence ID" value="OIS94331.1"/>
    <property type="molecule type" value="Genomic_DNA"/>
</dbReference>
<keyword evidence="1 2" id="KW-0238">DNA-binding</keyword>
<dbReference type="InterPro" id="IPR041669">
    <property type="entry name" value="TetR_C_15"/>
</dbReference>
<keyword evidence="5" id="KW-1185">Reference proteome</keyword>
<accession>A0A1J6HPQ3</accession>
<dbReference type="Proteomes" id="UP000182985">
    <property type="component" value="Unassembled WGS sequence"/>
</dbReference>
<evidence type="ECO:0000256" key="2">
    <source>
        <dbReference type="PROSITE-ProRule" id="PRU00335"/>
    </source>
</evidence>
<evidence type="ECO:0000256" key="1">
    <source>
        <dbReference type="ARBA" id="ARBA00023125"/>
    </source>
</evidence>
<feature type="DNA-binding region" description="H-T-H motif" evidence="2">
    <location>
        <begin position="42"/>
        <end position="61"/>
    </location>
</feature>
<dbReference type="AlphaFoldDB" id="A0A1J6HPQ3"/>
<organism evidence="4 5">
    <name type="scientific">Brucella cytisi</name>
    <dbReference type="NCBI Taxonomy" id="407152"/>
    <lineage>
        <taxon>Bacteria</taxon>
        <taxon>Pseudomonadati</taxon>
        <taxon>Pseudomonadota</taxon>
        <taxon>Alphaproteobacteria</taxon>
        <taxon>Hyphomicrobiales</taxon>
        <taxon>Brucellaceae</taxon>
        <taxon>Brucella/Ochrobactrum group</taxon>
        <taxon>Brucella</taxon>
    </lineage>
</organism>
<name>A0A1J6HPQ3_9HYPH</name>
<dbReference type="InterPro" id="IPR050109">
    <property type="entry name" value="HTH-type_TetR-like_transc_reg"/>
</dbReference>
<protein>
    <submittedName>
        <fullName evidence="4">TetR family transcriptional regulator</fullName>
    </submittedName>
</protein>
<dbReference type="InterPro" id="IPR001647">
    <property type="entry name" value="HTH_TetR"/>
</dbReference>
<evidence type="ECO:0000313" key="4">
    <source>
        <dbReference type="EMBL" id="OIS94331.1"/>
    </source>
</evidence>
<dbReference type="PANTHER" id="PTHR30055">
    <property type="entry name" value="HTH-TYPE TRANSCRIPTIONAL REGULATOR RUTR"/>
    <property type="match status" value="1"/>
</dbReference>
<proteinExistence type="predicted"/>
<dbReference type="GO" id="GO:0000976">
    <property type="term" value="F:transcription cis-regulatory region binding"/>
    <property type="evidence" value="ECO:0007669"/>
    <property type="project" value="TreeGrafter"/>
</dbReference>
<dbReference type="Gene3D" id="1.10.357.10">
    <property type="entry name" value="Tetracycline Repressor, domain 2"/>
    <property type="match status" value="1"/>
</dbReference>
<dbReference type="PROSITE" id="PS01081">
    <property type="entry name" value="HTH_TETR_1"/>
    <property type="match status" value="1"/>
</dbReference>
<dbReference type="RefSeq" id="WP_071631147.1">
    <property type="nucleotide sequence ID" value="NZ_MOEC01000005.1"/>
</dbReference>
<dbReference type="Pfam" id="PF17918">
    <property type="entry name" value="TetR_C_15"/>
    <property type="match status" value="1"/>
</dbReference>
<evidence type="ECO:0000313" key="5">
    <source>
        <dbReference type="Proteomes" id="UP000182985"/>
    </source>
</evidence>
<feature type="domain" description="HTH tetR-type" evidence="3">
    <location>
        <begin position="19"/>
        <end position="79"/>
    </location>
</feature>
<dbReference type="Pfam" id="PF00440">
    <property type="entry name" value="TetR_N"/>
    <property type="match status" value="1"/>
</dbReference>
<gene>
    <name evidence="4" type="ORF">BLA27_07430</name>
</gene>
<evidence type="ECO:0000259" key="3">
    <source>
        <dbReference type="PROSITE" id="PS50977"/>
    </source>
</evidence>
<dbReference type="InterPro" id="IPR009057">
    <property type="entry name" value="Homeodomain-like_sf"/>
</dbReference>
<dbReference type="PANTHER" id="PTHR30055:SF223">
    <property type="entry name" value="HTH-TYPE TRANSCRIPTIONAL REGULATOR UIDR"/>
    <property type="match status" value="1"/>
</dbReference>
<dbReference type="GO" id="GO:0003700">
    <property type="term" value="F:DNA-binding transcription factor activity"/>
    <property type="evidence" value="ECO:0007669"/>
    <property type="project" value="TreeGrafter"/>
</dbReference>